<dbReference type="RefSeq" id="WP_058444471.1">
    <property type="nucleotide sequence ID" value="NZ_CAAAHT010000010.1"/>
</dbReference>
<dbReference type="STRING" id="453.Lfee_0982"/>
<evidence type="ECO:0000313" key="1">
    <source>
        <dbReference type="EMBL" id="KTD01935.1"/>
    </source>
</evidence>
<gene>
    <name evidence="1" type="ORF">Lfee_0982</name>
    <name evidence="2" type="ORF">NCTC12022_00279</name>
</gene>
<dbReference type="Proteomes" id="UP000251942">
    <property type="component" value="Unassembled WGS sequence"/>
</dbReference>
<proteinExistence type="predicted"/>
<dbReference type="AlphaFoldDB" id="A0A0W0U2F1"/>
<evidence type="ECO:0000313" key="2">
    <source>
        <dbReference type="EMBL" id="SPX59456.1"/>
    </source>
</evidence>
<sequence>MKLNNSKLSVVLILCTRLGMQEVHATNNIPLFNNLSSTIYSSFVASVSSGPVWENGGRTQTFFLAPQIEKSYVKNETRDALAEGELFVGIQKPLHENQLQSQMGLAVVTTGNAKLSGYIWDDADPQFNNYIYNYRLKHSHIALKGKILLDRDYAVIPWISGSIGVGFNEAYRFTNMPTIFEALPTPDFVSHTKTTFTYNLGAGVQKVLTSNWHWLRICGLGKKPTWPSSWTNDEYRLDPGSSIYQWISGEYYLSRLVNSETLLFMVASYFFRDKAFLTHNRLIKGYFTTSNVCR</sequence>
<accession>A0A0W0U2F1</accession>
<protein>
    <recommendedName>
        <fullName evidence="5">Opacity protein and related surface antigens</fullName>
    </recommendedName>
</protein>
<dbReference type="EMBL" id="UASS01000001">
    <property type="protein sequence ID" value="SPX59456.1"/>
    <property type="molecule type" value="Genomic_DNA"/>
</dbReference>
<name>A0A0W0U2F1_9GAMM</name>
<dbReference type="Proteomes" id="UP000054698">
    <property type="component" value="Unassembled WGS sequence"/>
</dbReference>
<dbReference type="SUPFAM" id="SSF56925">
    <property type="entry name" value="OMPA-like"/>
    <property type="match status" value="1"/>
</dbReference>
<keyword evidence="3" id="KW-1185">Reference proteome</keyword>
<dbReference type="PATRIC" id="fig|453.4.peg.1056"/>
<evidence type="ECO:0000313" key="3">
    <source>
        <dbReference type="Proteomes" id="UP000054698"/>
    </source>
</evidence>
<evidence type="ECO:0008006" key="5">
    <source>
        <dbReference type="Google" id="ProtNLM"/>
    </source>
</evidence>
<dbReference type="InterPro" id="IPR011250">
    <property type="entry name" value="OMP/PagP_B-barrel"/>
</dbReference>
<reference evidence="1 3" key="1">
    <citation type="submission" date="2015-11" db="EMBL/GenBank/DDBJ databases">
        <title>Genomic analysis of 38 Legionella species identifies large and diverse effector repertoires.</title>
        <authorList>
            <person name="Burstein D."/>
            <person name="Amaro F."/>
            <person name="Zusman T."/>
            <person name="Lifshitz Z."/>
            <person name="Cohen O."/>
            <person name="Gilbert J.A."/>
            <person name="Pupko T."/>
            <person name="Shuman H.A."/>
            <person name="Segal G."/>
        </authorList>
    </citation>
    <scope>NUCLEOTIDE SEQUENCE [LARGE SCALE GENOMIC DNA]</scope>
    <source>
        <strain evidence="1 3">WO-44C</strain>
    </source>
</reference>
<evidence type="ECO:0000313" key="4">
    <source>
        <dbReference type="Proteomes" id="UP000251942"/>
    </source>
</evidence>
<reference evidence="2 4" key="2">
    <citation type="submission" date="2018-06" db="EMBL/GenBank/DDBJ databases">
        <authorList>
            <consortium name="Pathogen Informatics"/>
            <person name="Doyle S."/>
        </authorList>
    </citation>
    <scope>NUCLEOTIDE SEQUENCE [LARGE SCALE GENOMIC DNA]</scope>
    <source>
        <strain evidence="2 4">NCTC12022</strain>
    </source>
</reference>
<dbReference type="OrthoDB" id="5647782at2"/>
<dbReference type="EMBL" id="LNYB01000028">
    <property type="protein sequence ID" value="KTD01935.1"/>
    <property type="molecule type" value="Genomic_DNA"/>
</dbReference>
<organism evidence="1 3">
    <name type="scientific">Legionella feeleii</name>
    <dbReference type="NCBI Taxonomy" id="453"/>
    <lineage>
        <taxon>Bacteria</taxon>
        <taxon>Pseudomonadati</taxon>
        <taxon>Pseudomonadota</taxon>
        <taxon>Gammaproteobacteria</taxon>
        <taxon>Legionellales</taxon>
        <taxon>Legionellaceae</taxon>
        <taxon>Legionella</taxon>
    </lineage>
</organism>